<dbReference type="InterPro" id="IPR004843">
    <property type="entry name" value="Calcineurin-like_PHP"/>
</dbReference>
<dbReference type="AlphaFoldDB" id="X1DDN8"/>
<evidence type="ECO:0000259" key="1">
    <source>
        <dbReference type="Pfam" id="PF00149"/>
    </source>
</evidence>
<accession>X1DDN8</accession>
<dbReference type="EMBL" id="BART01028887">
    <property type="protein sequence ID" value="GAG94511.1"/>
    <property type="molecule type" value="Genomic_DNA"/>
</dbReference>
<proteinExistence type="predicted"/>
<organism evidence="2">
    <name type="scientific">marine sediment metagenome</name>
    <dbReference type="NCBI Taxonomy" id="412755"/>
    <lineage>
        <taxon>unclassified sequences</taxon>
        <taxon>metagenomes</taxon>
        <taxon>ecological metagenomes</taxon>
    </lineage>
</organism>
<sequence>MRVLFVTDLHGSKWKYERLFKVAKDFRADVVINGGDML</sequence>
<feature type="non-terminal residue" evidence="2">
    <location>
        <position position="38"/>
    </location>
</feature>
<evidence type="ECO:0000313" key="2">
    <source>
        <dbReference type="EMBL" id="GAG94511.1"/>
    </source>
</evidence>
<dbReference type="InterPro" id="IPR029052">
    <property type="entry name" value="Metallo-depent_PP-like"/>
</dbReference>
<dbReference type="SUPFAM" id="SSF56300">
    <property type="entry name" value="Metallo-dependent phosphatases"/>
    <property type="match status" value="1"/>
</dbReference>
<reference evidence="2" key="1">
    <citation type="journal article" date="2014" name="Front. Microbiol.">
        <title>High frequency of phylogenetically diverse reductive dehalogenase-homologous genes in deep subseafloor sedimentary metagenomes.</title>
        <authorList>
            <person name="Kawai M."/>
            <person name="Futagami T."/>
            <person name="Toyoda A."/>
            <person name="Takaki Y."/>
            <person name="Nishi S."/>
            <person name="Hori S."/>
            <person name="Arai W."/>
            <person name="Tsubouchi T."/>
            <person name="Morono Y."/>
            <person name="Uchiyama I."/>
            <person name="Ito T."/>
            <person name="Fujiyama A."/>
            <person name="Inagaki F."/>
            <person name="Takami H."/>
        </authorList>
    </citation>
    <scope>NUCLEOTIDE SEQUENCE</scope>
    <source>
        <strain evidence="2">Expedition CK06-06</strain>
    </source>
</reference>
<protein>
    <recommendedName>
        <fullName evidence="1">Calcineurin-like phosphoesterase domain-containing protein</fullName>
    </recommendedName>
</protein>
<comment type="caution">
    <text evidence="2">The sequence shown here is derived from an EMBL/GenBank/DDBJ whole genome shotgun (WGS) entry which is preliminary data.</text>
</comment>
<name>X1DDN8_9ZZZZ</name>
<dbReference type="GO" id="GO:0016787">
    <property type="term" value="F:hydrolase activity"/>
    <property type="evidence" value="ECO:0007669"/>
    <property type="project" value="InterPro"/>
</dbReference>
<gene>
    <name evidence="2" type="ORF">S01H4_50821</name>
</gene>
<feature type="domain" description="Calcineurin-like phosphoesterase" evidence="1">
    <location>
        <begin position="1"/>
        <end position="37"/>
    </location>
</feature>
<dbReference type="Pfam" id="PF00149">
    <property type="entry name" value="Metallophos"/>
    <property type="match status" value="1"/>
</dbReference>